<dbReference type="GO" id="GO:0009414">
    <property type="term" value="P:response to water deprivation"/>
    <property type="evidence" value="ECO:0007669"/>
    <property type="project" value="TreeGrafter"/>
</dbReference>
<feature type="compositionally biased region" description="Basic and acidic residues" evidence="2">
    <location>
        <begin position="129"/>
        <end position="139"/>
    </location>
</feature>
<feature type="compositionally biased region" description="Polar residues" evidence="2">
    <location>
        <begin position="8"/>
        <end position="17"/>
    </location>
</feature>
<dbReference type="InterPro" id="IPR030513">
    <property type="entry name" value="Dehydrin_CS"/>
</dbReference>
<proteinExistence type="inferred from homology"/>
<comment type="similarity">
    <text evidence="1">Belongs to the plant dehydrin family.</text>
</comment>
<evidence type="ECO:0008006" key="5">
    <source>
        <dbReference type="Google" id="ProtNLM"/>
    </source>
</evidence>
<feature type="region of interest" description="Disordered" evidence="2">
    <location>
        <begin position="308"/>
        <end position="356"/>
    </location>
</feature>
<dbReference type="GO" id="GO:0009631">
    <property type="term" value="P:cold acclimation"/>
    <property type="evidence" value="ECO:0007669"/>
    <property type="project" value="TreeGrafter"/>
</dbReference>
<evidence type="ECO:0000256" key="1">
    <source>
        <dbReference type="RuleBase" id="RU003995"/>
    </source>
</evidence>
<feature type="compositionally biased region" description="Basic and acidic residues" evidence="2">
    <location>
        <begin position="311"/>
        <end position="350"/>
    </location>
</feature>
<dbReference type="Pfam" id="PF00257">
    <property type="entry name" value="Dehydrin"/>
    <property type="match status" value="2"/>
</dbReference>
<dbReference type="PANTHER" id="PTHR33346">
    <property type="entry name" value="DEHYDRIN XERO 2-RELATED"/>
    <property type="match status" value="1"/>
</dbReference>
<keyword evidence="4" id="KW-1185">Reference proteome</keyword>
<dbReference type="PANTHER" id="PTHR33346:SF53">
    <property type="entry name" value="DEHYDRIN COR47-LIKE"/>
    <property type="match status" value="1"/>
</dbReference>
<comment type="caution">
    <text evidence="3">The sequence shown here is derived from an EMBL/GenBank/DDBJ whole genome shotgun (WGS) entry which is preliminary data.</text>
</comment>
<evidence type="ECO:0000313" key="4">
    <source>
        <dbReference type="Proteomes" id="UP001202328"/>
    </source>
</evidence>
<protein>
    <recommendedName>
        <fullName evidence="5">Dehydrin</fullName>
    </recommendedName>
</protein>
<gene>
    <name evidence="3" type="ORF">MKW98_015319</name>
</gene>
<sequence>MADEYQKPTHSYNSNVNEGECQTEIKDRGMFDFLSKKKEEPSVEECKPVEEHHHHEFKLPEHHHTKVDDECEELKPEPYYAKVDDYEEKKPEHHHKLFGHHDDEHKPEVEELTSEVEHVYISEPPCEEEEKKPSLLEKIHRSHSHSSSSSSSDEEEEVDGVIIKKKKKSLKEKIQEKLHKDDEKKEDCEEDTSIPIEKCDEPVVHHHDTVHSVHEGEKKGLLEKLKEKLPGKKCEEEEEKKVECAPIEPVHVTTYDHEVVHSVHEGEEKKGFMEKLKEKLPGKHQEEKEKCEEKPVECAPVEPVHVSTYESHPEPHHEVKEEKKGFLEKIKEKFSKHDDESKEKEEKKETPAASHY</sequence>
<evidence type="ECO:0000256" key="2">
    <source>
        <dbReference type="SAM" id="MobiDB-lite"/>
    </source>
</evidence>
<evidence type="ECO:0000313" key="3">
    <source>
        <dbReference type="EMBL" id="KAI3938420.1"/>
    </source>
</evidence>
<feature type="compositionally biased region" description="Basic and acidic residues" evidence="2">
    <location>
        <begin position="171"/>
        <end position="187"/>
    </location>
</feature>
<name>A0AAD4T5J7_9MAGN</name>
<dbReference type="EMBL" id="JAJJMB010005545">
    <property type="protein sequence ID" value="KAI3938420.1"/>
    <property type="molecule type" value="Genomic_DNA"/>
</dbReference>
<dbReference type="InterPro" id="IPR000167">
    <property type="entry name" value="Dehydrin"/>
</dbReference>
<organism evidence="3 4">
    <name type="scientific">Papaver atlanticum</name>
    <dbReference type="NCBI Taxonomy" id="357466"/>
    <lineage>
        <taxon>Eukaryota</taxon>
        <taxon>Viridiplantae</taxon>
        <taxon>Streptophyta</taxon>
        <taxon>Embryophyta</taxon>
        <taxon>Tracheophyta</taxon>
        <taxon>Spermatophyta</taxon>
        <taxon>Magnoliopsida</taxon>
        <taxon>Ranunculales</taxon>
        <taxon>Papaveraceae</taxon>
        <taxon>Papaveroideae</taxon>
        <taxon>Papaver</taxon>
    </lineage>
</organism>
<feature type="compositionally biased region" description="Basic and acidic residues" evidence="2">
    <location>
        <begin position="197"/>
        <end position="224"/>
    </location>
</feature>
<dbReference type="AlphaFoldDB" id="A0AAD4T5J7"/>
<feature type="compositionally biased region" description="Basic and acidic residues" evidence="2">
    <location>
        <begin position="99"/>
        <end position="120"/>
    </location>
</feature>
<dbReference type="PROSITE" id="PS00823">
    <property type="entry name" value="DEHYDRIN_2"/>
    <property type="match status" value="1"/>
</dbReference>
<dbReference type="Proteomes" id="UP001202328">
    <property type="component" value="Unassembled WGS sequence"/>
</dbReference>
<accession>A0AAD4T5J7</accession>
<reference evidence="3" key="1">
    <citation type="submission" date="2022-04" db="EMBL/GenBank/DDBJ databases">
        <title>A functionally conserved STORR gene fusion in Papaver species that diverged 16.8 million years ago.</title>
        <authorList>
            <person name="Catania T."/>
        </authorList>
    </citation>
    <scope>NUCLEOTIDE SEQUENCE</scope>
    <source>
        <strain evidence="3">S-188037</strain>
    </source>
</reference>
<feature type="region of interest" description="Disordered" evidence="2">
    <location>
        <begin position="88"/>
        <end position="224"/>
    </location>
</feature>
<dbReference type="GO" id="GO:0016020">
    <property type="term" value="C:membrane"/>
    <property type="evidence" value="ECO:0007669"/>
    <property type="project" value="TreeGrafter"/>
</dbReference>
<feature type="region of interest" description="Disordered" evidence="2">
    <location>
        <begin position="39"/>
        <end position="72"/>
    </location>
</feature>
<dbReference type="GO" id="GO:0009737">
    <property type="term" value="P:response to abscisic acid"/>
    <property type="evidence" value="ECO:0007669"/>
    <property type="project" value="TreeGrafter"/>
</dbReference>
<dbReference type="GO" id="GO:0005829">
    <property type="term" value="C:cytosol"/>
    <property type="evidence" value="ECO:0007669"/>
    <property type="project" value="TreeGrafter"/>
</dbReference>
<feature type="region of interest" description="Disordered" evidence="2">
    <location>
        <begin position="1"/>
        <end position="23"/>
    </location>
</feature>